<comment type="caution">
    <text evidence="1">The sequence shown here is derived from an EMBL/GenBank/DDBJ whole genome shotgun (WGS) entry which is preliminary data.</text>
</comment>
<organism evidence="1 2">
    <name type="scientific">Paramecium pentaurelia</name>
    <dbReference type="NCBI Taxonomy" id="43138"/>
    <lineage>
        <taxon>Eukaryota</taxon>
        <taxon>Sar</taxon>
        <taxon>Alveolata</taxon>
        <taxon>Ciliophora</taxon>
        <taxon>Intramacronucleata</taxon>
        <taxon>Oligohymenophorea</taxon>
        <taxon>Peniculida</taxon>
        <taxon>Parameciidae</taxon>
        <taxon>Paramecium</taxon>
    </lineage>
</organism>
<dbReference type="Proteomes" id="UP000689195">
    <property type="component" value="Unassembled WGS sequence"/>
</dbReference>
<accession>A0A8S1UXS9</accession>
<proteinExistence type="predicted"/>
<evidence type="ECO:0000313" key="2">
    <source>
        <dbReference type="Proteomes" id="UP000689195"/>
    </source>
</evidence>
<protein>
    <submittedName>
        <fullName evidence="1">Uncharacterized protein</fullName>
    </submittedName>
</protein>
<dbReference type="EMBL" id="CAJJDO010000049">
    <property type="protein sequence ID" value="CAD8168712.1"/>
    <property type="molecule type" value="Genomic_DNA"/>
</dbReference>
<reference evidence="1" key="1">
    <citation type="submission" date="2021-01" db="EMBL/GenBank/DDBJ databases">
        <authorList>
            <consortium name="Genoscope - CEA"/>
            <person name="William W."/>
        </authorList>
    </citation>
    <scope>NUCLEOTIDE SEQUENCE</scope>
</reference>
<evidence type="ECO:0000313" key="1">
    <source>
        <dbReference type="EMBL" id="CAD8168712.1"/>
    </source>
</evidence>
<sequence>MISLTEVQCYLKSKKQPNLCNGNSVIFKKEIYFSSIQRLNDLLNLQIKLNFQKFISMQEKPNKFLCILRPKNVNLLKRILYRQQSNAILKVDTFNVTISQRVLIIPILYYLQLMLVFVNQDYLVCYFFNPVLKLNLKLQTEKNRRLILICHLFGEFHLELQSKSDQADQII</sequence>
<dbReference type="AlphaFoldDB" id="A0A8S1UXS9"/>
<gene>
    <name evidence="1" type="ORF">PPENT_87.1.T0490253</name>
</gene>
<name>A0A8S1UXS9_9CILI</name>
<keyword evidence="2" id="KW-1185">Reference proteome</keyword>